<dbReference type="EMBL" id="DF142989">
    <property type="protein sequence ID" value="GAA49837.1"/>
    <property type="molecule type" value="Genomic_DNA"/>
</dbReference>
<gene>
    <name evidence="1" type="ORF">CLF_103664</name>
</gene>
<protein>
    <submittedName>
        <fullName evidence="1">Uncharacterized protein</fullName>
    </submittedName>
</protein>
<organism evidence="1 2">
    <name type="scientific">Clonorchis sinensis</name>
    <name type="common">Chinese liver fluke</name>
    <dbReference type="NCBI Taxonomy" id="79923"/>
    <lineage>
        <taxon>Eukaryota</taxon>
        <taxon>Metazoa</taxon>
        <taxon>Spiralia</taxon>
        <taxon>Lophotrochozoa</taxon>
        <taxon>Platyhelminthes</taxon>
        <taxon>Trematoda</taxon>
        <taxon>Digenea</taxon>
        <taxon>Opisthorchiida</taxon>
        <taxon>Opisthorchiata</taxon>
        <taxon>Opisthorchiidae</taxon>
        <taxon>Clonorchis</taxon>
    </lineage>
</organism>
<sequence length="336" mass="37887">MQIPIYAMGHCDQQKTLRIRLKVCRPIISVQLKVNLDAAKKSIPHAIDQKIGSVTGPASRRAQTGRKPGPNSQLISSIRRMLFASHPSGRCRAIDRLFLPGVRLDCQGEAIPEVCKTLPLLRANACFRDSRDKSSLSATGKTMWIGMLDQRVRQLASVNQGCKEVMGKNSKRASSITPRTERLGQRNEMVSKLKSRPQFGIVIPKRNMISSQQKGPRYALDSYANQIGCCSEYTSIHSYVPNTLRMKRRQLEPLNKVCNRRFFDVTWVDKSVQTISVRQKPSSSVVIRPLMRVFRKSFNGRPTRVLYIITDCVLLRRMLVAVGLFTDPDYSAANVL</sequence>
<evidence type="ECO:0000313" key="1">
    <source>
        <dbReference type="EMBL" id="GAA49837.1"/>
    </source>
</evidence>
<reference key="2">
    <citation type="submission" date="2011-10" db="EMBL/GenBank/DDBJ databases">
        <title>The genome and transcriptome sequence of Clonorchis sinensis provide insights into the carcinogenic liver fluke.</title>
        <authorList>
            <person name="Wang X."/>
            <person name="Huang Y."/>
            <person name="Chen W."/>
            <person name="Liu H."/>
            <person name="Guo L."/>
            <person name="Chen Y."/>
            <person name="Luo F."/>
            <person name="Zhou W."/>
            <person name="Sun J."/>
            <person name="Mao Q."/>
            <person name="Liang P."/>
            <person name="Zhou C."/>
            <person name="Tian Y."/>
            <person name="Men J."/>
            <person name="Lv X."/>
            <person name="Huang L."/>
            <person name="Zhou J."/>
            <person name="Hu Y."/>
            <person name="Li R."/>
            <person name="Zhang F."/>
            <person name="Lei H."/>
            <person name="Li X."/>
            <person name="Hu X."/>
            <person name="Liang C."/>
            <person name="Xu J."/>
            <person name="Wu Z."/>
            <person name="Yu X."/>
        </authorList>
    </citation>
    <scope>NUCLEOTIDE SEQUENCE</scope>
    <source>
        <strain>Henan</strain>
    </source>
</reference>
<proteinExistence type="predicted"/>
<reference evidence="1" key="1">
    <citation type="journal article" date="2011" name="Genome Biol.">
        <title>The draft genome of the carcinogenic human liver fluke Clonorchis sinensis.</title>
        <authorList>
            <person name="Wang X."/>
            <person name="Chen W."/>
            <person name="Huang Y."/>
            <person name="Sun J."/>
            <person name="Men J."/>
            <person name="Liu H."/>
            <person name="Luo F."/>
            <person name="Guo L."/>
            <person name="Lv X."/>
            <person name="Deng C."/>
            <person name="Zhou C."/>
            <person name="Fan Y."/>
            <person name="Li X."/>
            <person name="Huang L."/>
            <person name="Hu Y."/>
            <person name="Liang C."/>
            <person name="Hu X."/>
            <person name="Xu J."/>
            <person name="Yu X."/>
        </authorList>
    </citation>
    <scope>NUCLEOTIDE SEQUENCE [LARGE SCALE GENOMIC DNA]</scope>
    <source>
        <strain evidence="1">Henan</strain>
    </source>
</reference>
<evidence type="ECO:0000313" key="2">
    <source>
        <dbReference type="Proteomes" id="UP000008909"/>
    </source>
</evidence>
<dbReference type="Proteomes" id="UP000008909">
    <property type="component" value="Unassembled WGS sequence"/>
</dbReference>
<keyword evidence="2" id="KW-1185">Reference proteome</keyword>
<dbReference type="AlphaFoldDB" id="G7YA53"/>
<name>G7YA53_CLOSI</name>
<accession>G7YA53</accession>